<dbReference type="InterPro" id="IPR017451">
    <property type="entry name" value="F-box-assoc_interact_dom"/>
</dbReference>
<dbReference type="InterPro" id="IPR011043">
    <property type="entry name" value="Gal_Oxase/kelch_b-propeller"/>
</dbReference>
<dbReference type="InterPro" id="IPR001810">
    <property type="entry name" value="F-box_dom"/>
</dbReference>
<protein>
    <recommendedName>
        <fullName evidence="1">F-box domain-containing protein</fullName>
    </recommendedName>
</protein>
<dbReference type="EMBL" id="CM010636">
    <property type="protein sequence ID" value="RID43804.1"/>
    <property type="molecule type" value="Genomic_DNA"/>
</dbReference>
<dbReference type="SMART" id="SM00256">
    <property type="entry name" value="FBOX"/>
    <property type="match status" value="1"/>
</dbReference>
<dbReference type="Proteomes" id="UP000264353">
    <property type="component" value="Chromosome A9"/>
</dbReference>
<gene>
    <name evidence="2" type="ORF">BRARA_I00642</name>
</gene>
<dbReference type="SUPFAM" id="SSF50965">
    <property type="entry name" value="Galactose oxidase, central domain"/>
    <property type="match status" value="1"/>
</dbReference>
<dbReference type="InterPro" id="IPR036047">
    <property type="entry name" value="F-box-like_dom_sf"/>
</dbReference>
<reference evidence="2 3" key="1">
    <citation type="submission" date="2018-06" db="EMBL/GenBank/DDBJ databases">
        <title>WGS assembly of Brassica rapa FPsc.</title>
        <authorList>
            <person name="Bowman J."/>
            <person name="Kohchi T."/>
            <person name="Yamato K."/>
            <person name="Jenkins J."/>
            <person name="Shu S."/>
            <person name="Ishizaki K."/>
            <person name="Yamaoka S."/>
            <person name="Nishihama R."/>
            <person name="Nakamura Y."/>
            <person name="Berger F."/>
            <person name="Adam C."/>
            <person name="Aki S."/>
            <person name="Althoff F."/>
            <person name="Araki T."/>
            <person name="Arteaga-Vazquez M."/>
            <person name="Balasubrmanian S."/>
            <person name="Bauer D."/>
            <person name="Boehm C."/>
            <person name="Briginshaw L."/>
            <person name="Caballero-Perez J."/>
            <person name="Catarino B."/>
            <person name="Chen F."/>
            <person name="Chiyoda S."/>
            <person name="Chovatia M."/>
            <person name="Davies K."/>
            <person name="Delmans M."/>
            <person name="Demura T."/>
            <person name="Dierschke T."/>
            <person name="Dolan L."/>
            <person name="Dorantes-Acosta A."/>
            <person name="Eklund D."/>
            <person name="Florent S."/>
            <person name="Flores-Sandoval E."/>
            <person name="Fujiyama A."/>
            <person name="Fukuzawa H."/>
            <person name="Galik B."/>
            <person name="Grimanelli D."/>
            <person name="Grimwood J."/>
            <person name="Grossniklaus U."/>
            <person name="Hamada T."/>
            <person name="Haseloff J."/>
            <person name="Hetherington A."/>
            <person name="Higo A."/>
            <person name="Hirakawa Y."/>
            <person name="Hundley H."/>
            <person name="Ikeda Y."/>
            <person name="Inoue K."/>
            <person name="Inoue S."/>
            <person name="Ishida S."/>
            <person name="Jia Q."/>
            <person name="Kakita M."/>
            <person name="Kanazawa T."/>
            <person name="Kawai Y."/>
            <person name="Kawashima T."/>
            <person name="Kennedy M."/>
            <person name="Kinose K."/>
            <person name="Kinoshita T."/>
            <person name="Kohara Y."/>
            <person name="Koide E."/>
            <person name="Komatsu K."/>
            <person name="Kopischke S."/>
            <person name="Kubo M."/>
            <person name="Kyozuka J."/>
            <person name="Lagercrantz U."/>
            <person name="Lin S."/>
            <person name="Lindquist E."/>
            <person name="Lipzen A."/>
            <person name="Lu C."/>
            <person name="Luna E."/>
            <person name="Martienssen R."/>
            <person name="Minamino N."/>
            <person name="Mizutani M."/>
            <person name="Mizutani M."/>
            <person name="Mochizuki N."/>
            <person name="Monte I."/>
            <person name="Mosher R."/>
            <person name="Nagasaki H."/>
            <person name="Nakagami H."/>
            <person name="Naramoto S."/>
            <person name="Nishitani K."/>
            <person name="Ohtani M."/>
            <person name="Okamoto T."/>
            <person name="Okumura M."/>
            <person name="Phillips J."/>
            <person name="Pollak B."/>
            <person name="Reinders A."/>
            <person name="Roevekamp M."/>
            <person name="Sano R."/>
            <person name="Sawa S."/>
            <person name="Schmid M."/>
            <person name="Shirakawa M."/>
            <person name="Solano R."/>
            <person name="Spunde A."/>
            <person name="Suetsugu N."/>
            <person name="Sugano S."/>
            <person name="Sugiyama A."/>
            <person name="Sun R."/>
            <person name="Suzuki Y."/>
            <person name="Takenaka M."/>
            <person name="Takezawa D."/>
            <person name="Tomogane H."/>
            <person name="Tsuzuki M."/>
            <person name="Ueda T."/>
            <person name="Umeda M."/>
            <person name="Ward J."/>
            <person name="Watanabe Y."/>
            <person name="Yazaki K."/>
            <person name="Yokoyama R."/>
            <person name="Yoshitake Y."/>
            <person name="Yotsui I."/>
            <person name="Zachgo S."/>
            <person name="Schmutz J."/>
        </authorList>
    </citation>
    <scope>NUCLEOTIDE SEQUENCE [LARGE SCALE GENOMIC DNA]</scope>
    <source>
        <strain evidence="3">cv. B-3</strain>
    </source>
</reference>
<accession>A0A397XWJ2</accession>
<dbReference type="Pfam" id="PF00646">
    <property type="entry name" value="F-box"/>
    <property type="match status" value="1"/>
</dbReference>
<name>A0A397XWJ2_BRACM</name>
<evidence type="ECO:0000313" key="3">
    <source>
        <dbReference type="Proteomes" id="UP000264353"/>
    </source>
</evidence>
<dbReference type="PANTHER" id="PTHR31672:SF13">
    <property type="entry name" value="F-BOX PROTEIN CPR30-LIKE"/>
    <property type="match status" value="1"/>
</dbReference>
<dbReference type="Gene3D" id="1.20.1280.50">
    <property type="match status" value="1"/>
</dbReference>
<sequence>MTKIFDLPTNLVEEILSKIPFKYMREVRLTCKQWDTLSKSRSFSKMHIDKLSEIREGESMMVAWIDYDLYLMRVLLVDNEDPIVEWKGKLNQQIKISKVFHCDGLLLCVLKDDATKVIVWNPYWGQTRSIECRCPSYGYNMFSYALGYEDKGSCRSYKFLRFIDRYVDYATRDEFLWYEIYDFDSSSWKTLDVTPHWRIQFCHGVCLKGNTYWPASQRKREGDVLNDHIICFDFTSESFGPLLRLPFDAGYCDYVTLSCVREEKLAVLLTHNEAGPMEFEIWITTKIEAENVLWSKFLRVLEPDLAPLITCNGFFVEEENKVAMGFVTDLSITTFNIVGEAGYLKKLKLVECLEIDIQCARGANACSYVPSLVQIKQPASGTKRKEQSDLEKQRCDQNMSRLVAFKKRSKFW</sequence>
<evidence type="ECO:0000259" key="1">
    <source>
        <dbReference type="PROSITE" id="PS50181"/>
    </source>
</evidence>
<dbReference type="InterPro" id="IPR050796">
    <property type="entry name" value="SCF_F-box_component"/>
</dbReference>
<dbReference type="AlphaFoldDB" id="A0A397XWJ2"/>
<dbReference type="InterPro" id="IPR006527">
    <property type="entry name" value="F-box-assoc_dom_typ1"/>
</dbReference>
<proteinExistence type="predicted"/>
<feature type="domain" description="F-box" evidence="1">
    <location>
        <begin position="1"/>
        <end position="46"/>
    </location>
</feature>
<dbReference type="PROSITE" id="PS50181">
    <property type="entry name" value="FBOX"/>
    <property type="match status" value="1"/>
</dbReference>
<organism evidence="2 3">
    <name type="scientific">Brassica campestris</name>
    <name type="common">Field mustard</name>
    <dbReference type="NCBI Taxonomy" id="3711"/>
    <lineage>
        <taxon>Eukaryota</taxon>
        <taxon>Viridiplantae</taxon>
        <taxon>Streptophyta</taxon>
        <taxon>Embryophyta</taxon>
        <taxon>Tracheophyta</taxon>
        <taxon>Spermatophyta</taxon>
        <taxon>Magnoliopsida</taxon>
        <taxon>eudicotyledons</taxon>
        <taxon>Gunneridae</taxon>
        <taxon>Pentapetalae</taxon>
        <taxon>rosids</taxon>
        <taxon>malvids</taxon>
        <taxon>Brassicales</taxon>
        <taxon>Brassicaceae</taxon>
        <taxon>Brassiceae</taxon>
        <taxon>Brassica</taxon>
    </lineage>
</organism>
<dbReference type="SUPFAM" id="SSF81383">
    <property type="entry name" value="F-box domain"/>
    <property type="match status" value="1"/>
</dbReference>
<dbReference type="PANTHER" id="PTHR31672">
    <property type="entry name" value="BNACNNG10540D PROTEIN"/>
    <property type="match status" value="1"/>
</dbReference>
<evidence type="ECO:0000313" key="2">
    <source>
        <dbReference type="EMBL" id="RID43804.1"/>
    </source>
</evidence>
<dbReference type="Pfam" id="PF07734">
    <property type="entry name" value="FBA_1"/>
    <property type="match status" value="1"/>
</dbReference>
<dbReference type="NCBIfam" id="TIGR01640">
    <property type="entry name" value="F_box_assoc_1"/>
    <property type="match status" value="1"/>
</dbReference>